<name>A0A810LAT5_9ACTN</name>
<feature type="compositionally biased region" description="Low complexity" evidence="5">
    <location>
        <begin position="66"/>
        <end position="111"/>
    </location>
</feature>
<evidence type="ECO:0000256" key="3">
    <source>
        <dbReference type="ARBA" id="ARBA00023054"/>
    </source>
</evidence>
<evidence type="ECO:0000256" key="4">
    <source>
        <dbReference type="RuleBase" id="RU003651"/>
    </source>
</evidence>
<evidence type="ECO:0000313" key="8">
    <source>
        <dbReference type="Proteomes" id="UP000680750"/>
    </source>
</evidence>
<reference evidence="7" key="1">
    <citation type="submission" date="2020-08" db="EMBL/GenBank/DDBJ databases">
        <title>Whole genome shotgun sequence of Actinocatenispora sera NBRC 101916.</title>
        <authorList>
            <person name="Komaki H."/>
            <person name="Tamura T."/>
        </authorList>
    </citation>
    <scope>NUCLEOTIDE SEQUENCE</scope>
    <source>
        <strain evidence="7">NBRC 101916</strain>
    </source>
</reference>
<organism evidence="7 8">
    <name type="scientific">Actinocatenispora sera</name>
    <dbReference type="NCBI Taxonomy" id="390989"/>
    <lineage>
        <taxon>Bacteria</taxon>
        <taxon>Bacillati</taxon>
        <taxon>Actinomycetota</taxon>
        <taxon>Actinomycetes</taxon>
        <taxon>Micromonosporales</taxon>
        <taxon>Micromonosporaceae</taxon>
        <taxon>Actinocatenispora</taxon>
    </lineage>
</organism>
<dbReference type="InterPro" id="IPR003959">
    <property type="entry name" value="ATPase_AAA_core"/>
</dbReference>
<dbReference type="GO" id="GO:0005524">
    <property type="term" value="F:ATP binding"/>
    <property type="evidence" value="ECO:0007669"/>
    <property type="project" value="UniProtKB-KW"/>
</dbReference>
<feature type="domain" description="AAA+ ATPase" evidence="6">
    <location>
        <begin position="205"/>
        <end position="341"/>
    </location>
</feature>
<dbReference type="SUPFAM" id="SSF52540">
    <property type="entry name" value="P-loop containing nucleoside triphosphate hydrolases"/>
    <property type="match status" value="1"/>
</dbReference>
<dbReference type="InterPro" id="IPR027417">
    <property type="entry name" value="P-loop_NTPase"/>
</dbReference>
<keyword evidence="2 4" id="KW-0067">ATP-binding</keyword>
<keyword evidence="3" id="KW-0175">Coiled coil</keyword>
<dbReference type="InterPro" id="IPR011990">
    <property type="entry name" value="TPR-like_helical_dom_sf"/>
</dbReference>
<proteinExistence type="inferred from homology"/>
<dbReference type="InterPro" id="IPR003593">
    <property type="entry name" value="AAA+_ATPase"/>
</dbReference>
<dbReference type="PANTHER" id="PTHR23077">
    <property type="entry name" value="AAA-FAMILY ATPASE"/>
    <property type="match status" value="1"/>
</dbReference>
<accession>A0A810LAT5</accession>
<dbReference type="GO" id="GO:0016887">
    <property type="term" value="F:ATP hydrolysis activity"/>
    <property type="evidence" value="ECO:0007669"/>
    <property type="project" value="InterPro"/>
</dbReference>
<dbReference type="SUPFAM" id="SSF48452">
    <property type="entry name" value="TPR-like"/>
    <property type="match status" value="1"/>
</dbReference>
<dbReference type="GO" id="GO:0051301">
    <property type="term" value="P:cell division"/>
    <property type="evidence" value="ECO:0007669"/>
    <property type="project" value="UniProtKB-KW"/>
</dbReference>
<dbReference type="PROSITE" id="PS00674">
    <property type="entry name" value="AAA"/>
    <property type="match status" value="1"/>
</dbReference>
<dbReference type="InterPro" id="IPR050168">
    <property type="entry name" value="AAA_ATPase_domain"/>
</dbReference>
<dbReference type="Proteomes" id="UP000680750">
    <property type="component" value="Chromosome"/>
</dbReference>
<keyword evidence="1 4" id="KW-0547">Nucleotide-binding</keyword>
<dbReference type="RefSeq" id="WP_030444314.1">
    <property type="nucleotide sequence ID" value="NZ_AP023354.1"/>
</dbReference>
<evidence type="ECO:0000256" key="1">
    <source>
        <dbReference type="ARBA" id="ARBA00022741"/>
    </source>
</evidence>
<evidence type="ECO:0000256" key="2">
    <source>
        <dbReference type="ARBA" id="ARBA00022840"/>
    </source>
</evidence>
<keyword evidence="7" id="KW-0131">Cell cycle</keyword>
<evidence type="ECO:0000313" key="7">
    <source>
        <dbReference type="EMBL" id="BCJ31391.1"/>
    </source>
</evidence>
<dbReference type="Gene3D" id="1.25.40.10">
    <property type="entry name" value="Tetratricopeptide repeat domain"/>
    <property type="match status" value="1"/>
</dbReference>
<keyword evidence="7" id="KW-0132">Cell division</keyword>
<comment type="similarity">
    <text evidence="4">Belongs to the AAA ATPase family.</text>
</comment>
<dbReference type="PANTHER" id="PTHR23077:SF171">
    <property type="entry name" value="NUCLEAR VALOSIN-CONTAINING PROTEIN-LIKE"/>
    <property type="match status" value="1"/>
</dbReference>
<gene>
    <name evidence="7" type="ORF">Asera_54990</name>
</gene>
<dbReference type="KEGG" id="aser:Asera_54990"/>
<dbReference type="Gene3D" id="3.40.50.300">
    <property type="entry name" value="P-loop containing nucleotide triphosphate hydrolases"/>
    <property type="match status" value="1"/>
</dbReference>
<dbReference type="Pfam" id="PF00004">
    <property type="entry name" value="AAA"/>
    <property type="match status" value="1"/>
</dbReference>
<dbReference type="Gene3D" id="1.10.8.60">
    <property type="match status" value="1"/>
</dbReference>
<dbReference type="Pfam" id="PF14559">
    <property type="entry name" value="TPR_19"/>
    <property type="match status" value="1"/>
</dbReference>
<dbReference type="OrthoDB" id="9809379at2"/>
<dbReference type="InterPro" id="IPR041569">
    <property type="entry name" value="AAA_lid_3"/>
</dbReference>
<evidence type="ECO:0000259" key="6">
    <source>
        <dbReference type="SMART" id="SM00382"/>
    </source>
</evidence>
<dbReference type="Pfam" id="PF17862">
    <property type="entry name" value="AAA_lid_3"/>
    <property type="match status" value="1"/>
</dbReference>
<dbReference type="InterPro" id="IPR003960">
    <property type="entry name" value="ATPase_AAA_CS"/>
</dbReference>
<dbReference type="AlphaFoldDB" id="A0A810LAT5"/>
<feature type="region of interest" description="Disordered" evidence="5">
    <location>
        <begin position="65"/>
        <end position="127"/>
    </location>
</feature>
<keyword evidence="8" id="KW-1185">Reference proteome</keyword>
<evidence type="ECO:0000256" key="5">
    <source>
        <dbReference type="SAM" id="MobiDB-lite"/>
    </source>
</evidence>
<protein>
    <submittedName>
        <fullName evidence="7">Cell division control protein 48 CDC48</fullName>
    </submittedName>
</protein>
<sequence length="451" mass="47214">MTDPDLLASLAAAVQARPDDLPLRLHLAELLLAADRPDDALTQLSAALAQDPADERTRTLMRRALSAPGPASGGSVPAGASGPAAAGPAPGGAESDPGPDAAGPDDAAVEPVPDRTGTAGVGPGAASLGEVDWGAYESELRGVAAPRFSTEGSDDDGADRAFDVEPSAVRLADVGGMVEVKQRLELAFLAPLRNPELRRLYAKNLRGGLLLYGPPGCGKTFLARALAGELGAGFLSVSAADVLDRWLGSSERNVHEVFRSARRHAPCVVFLDEVDALAVQRSKAGAAMRATVNQLLAELDGLGSDNDGVFVLAATNAPWDVDTALRRPGRLDRMALVLPPDVPAREAILTYHLRDRPIAGIDLRRLVAATDGFSGADLAHLCQSAAEYAMHDSLASGVARMIGPADFDRALREVRPSTGPWLEAARNTVLFANSGGEYDELAGYLQRRRLL</sequence>
<dbReference type="FunFam" id="3.40.50.300:FF:001025">
    <property type="entry name" value="ATPase family, AAA domain-containing 2B"/>
    <property type="match status" value="1"/>
</dbReference>
<dbReference type="SMART" id="SM00382">
    <property type="entry name" value="AAA"/>
    <property type="match status" value="1"/>
</dbReference>
<dbReference type="EMBL" id="AP023354">
    <property type="protein sequence ID" value="BCJ31391.1"/>
    <property type="molecule type" value="Genomic_DNA"/>
</dbReference>